<comment type="caution">
    <text evidence="1">The sequence shown here is derived from an EMBL/GenBank/DDBJ whole genome shotgun (WGS) entry which is preliminary data.</text>
</comment>
<dbReference type="RefSeq" id="WP_310363618.1">
    <property type="nucleotide sequence ID" value="NZ_JAVDYB010000001.1"/>
</dbReference>
<dbReference type="EMBL" id="JAVDYB010000001">
    <property type="protein sequence ID" value="MDR7274219.1"/>
    <property type="molecule type" value="Genomic_DNA"/>
</dbReference>
<dbReference type="AlphaFoldDB" id="A0AAE3YIB4"/>
<gene>
    <name evidence="1" type="ORF">J2S41_000997</name>
</gene>
<sequence>MSTSEIGSVAGYRDGSTAEFDLDGILARQTRPDGVVLDAFDAHQRPTAGHTDAARFTVAYPEARNDLPQERDGAGVELSPAGDVIRRRYADGTVHESFDSLGRPHQGIAGDTRFDIEYGANGRVTNRFVDGTVVDYDGAGRVLRHETPDGTVYDSFDPAGRPTAGHGTTDFTIDYPAGGGSVIRYADGSSATFDADGTLVSQSPGPAPDPGTTVTTAAAEPPARQVADDGTVFSSFDGDGRPLAGETPEGDRFTMSYDAGGGSTVSYADGSTVVFDAAGDVVSQRLADGTVFSSFDGENRPLKGETPEGDRFTMSYDAASGSTMSYGDGSSVGLDADGKVISQRLADGTAFTSFDGDGRPLTGRTPEGERFTISYDAGGGSTMSYADGSSVVFDAAGEVTRQTLADGTVFTSFDGEGRPLSGVTPEGDPFTISYDDGGGSTMTYPDGSSVVFGADGAVTRQTLDDGTVFTAFDDDGRPVAGETPEDDPFTVAYDERGSRTSYADGSSVRFDANGTVVSQRLADGTEFTRFDAQGRPLAGTTPEGQRFAVSYDDRGGSVMTYADGSSVSFAANGAVVSQTLADGTEFTGFDPENRPLAGRTPEGQQFAVSYDDRGGSVTRYADGSSVTVDANGTVVGQRLADGTVFTAFDGEGRPWKGMTPEGRSITLTYDGGTVTTAYGDGSSLTTDADGDPLRMTTVDGTVFTEFHGDGRPKVGVTAQGERFTMTYDDTDHTTRIAYDNGTTIVLDANDDPTYMSTSDGSVFTDFLDDGRPRSGTGPNGEHISFTYDDRAGTSTAVIGDNTIVYDAGGNPVSLTTAQGYVFSDFENGNFTRGYDPASGRHFDISYGPNGETTWRYGEHDSVTFDRNGRPIYAEYVDGDGRAIGVDYAIQIPLLQQTAEYTRTERETVSAQLELLKGQITEAKGYWVSPAGRTFEAYSAVVETAANNLLGVLDAAISKLELTHANYVGSESTNAGNMTPK</sequence>
<dbReference type="InterPro" id="IPR047002">
    <property type="entry name" value="Tcp10_C_sf"/>
</dbReference>
<keyword evidence="2" id="KW-1185">Reference proteome</keyword>
<accession>A0AAE3YIB4</accession>
<name>A0AAE3YIB4_9ACTN</name>
<organism evidence="1 2">
    <name type="scientific">Catenuloplanes atrovinosus</name>
    <dbReference type="NCBI Taxonomy" id="137266"/>
    <lineage>
        <taxon>Bacteria</taxon>
        <taxon>Bacillati</taxon>
        <taxon>Actinomycetota</taxon>
        <taxon>Actinomycetes</taxon>
        <taxon>Micromonosporales</taxon>
        <taxon>Micromonosporaceae</taxon>
        <taxon>Catenuloplanes</taxon>
    </lineage>
</organism>
<dbReference type="Proteomes" id="UP001183643">
    <property type="component" value="Unassembled WGS sequence"/>
</dbReference>
<reference evidence="1" key="1">
    <citation type="submission" date="2023-07" db="EMBL/GenBank/DDBJ databases">
        <title>Sequencing the genomes of 1000 actinobacteria strains.</title>
        <authorList>
            <person name="Klenk H.-P."/>
        </authorList>
    </citation>
    <scope>NUCLEOTIDE SEQUENCE</scope>
    <source>
        <strain evidence="1">DSM 44707</strain>
    </source>
</reference>
<dbReference type="InterPro" id="IPR036689">
    <property type="entry name" value="ESAT-6-like_sf"/>
</dbReference>
<evidence type="ECO:0000313" key="2">
    <source>
        <dbReference type="Proteomes" id="UP001183643"/>
    </source>
</evidence>
<dbReference type="SUPFAM" id="SSF140453">
    <property type="entry name" value="EsxAB dimer-like"/>
    <property type="match status" value="1"/>
</dbReference>
<dbReference type="Gene3D" id="1.10.287.1060">
    <property type="entry name" value="ESAT-6-like"/>
    <property type="match status" value="1"/>
</dbReference>
<dbReference type="Gene3D" id="2.180.10.10">
    <property type="entry name" value="RHS repeat-associated core"/>
    <property type="match status" value="1"/>
</dbReference>
<protein>
    <submittedName>
        <fullName evidence="1">YD repeat-containing protein</fullName>
    </submittedName>
</protein>
<proteinExistence type="predicted"/>
<evidence type="ECO:0000313" key="1">
    <source>
        <dbReference type="EMBL" id="MDR7274219.1"/>
    </source>
</evidence>
<dbReference type="Gene3D" id="2.60.450.20">
    <property type="match status" value="2"/>
</dbReference>